<gene>
    <name evidence="2" type="ORF">FDP41_013602</name>
</gene>
<evidence type="ECO:0000313" key="3">
    <source>
        <dbReference type="Proteomes" id="UP000444721"/>
    </source>
</evidence>
<evidence type="ECO:0000256" key="1">
    <source>
        <dbReference type="SAM" id="MobiDB-lite"/>
    </source>
</evidence>
<keyword evidence="3" id="KW-1185">Reference proteome</keyword>
<dbReference type="VEuPathDB" id="AmoebaDB:NfTy_027700"/>
<protein>
    <submittedName>
        <fullName evidence="2">Uncharacterized protein</fullName>
    </submittedName>
</protein>
<dbReference type="GeneID" id="68120817"/>
<dbReference type="RefSeq" id="XP_044565101.1">
    <property type="nucleotide sequence ID" value="XM_044704251.1"/>
</dbReference>
<dbReference type="OMA" id="NTPVCQF"/>
<dbReference type="AlphaFoldDB" id="A0A6A5C3D3"/>
<evidence type="ECO:0000313" key="2">
    <source>
        <dbReference type="EMBL" id="KAF0980388.1"/>
    </source>
</evidence>
<comment type="caution">
    <text evidence="2">The sequence shown here is derived from an EMBL/GenBank/DDBJ whole genome shotgun (WGS) entry which is preliminary data.</text>
</comment>
<dbReference type="VEuPathDB" id="AmoebaDB:FDP41_013602"/>
<dbReference type="Proteomes" id="UP000444721">
    <property type="component" value="Unassembled WGS sequence"/>
</dbReference>
<proteinExistence type="predicted"/>
<accession>A0A6A5C3D3</accession>
<feature type="region of interest" description="Disordered" evidence="1">
    <location>
        <begin position="15"/>
        <end position="38"/>
    </location>
</feature>
<dbReference type="EMBL" id="VFQX01000019">
    <property type="protein sequence ID" value="KAF0980388.1"/>
    <property type="molecule type" value="Genomic_DNA"/>
</dbReference>
<dbReference type="VEuPathDB" id="AmoebaDB:NF0020350"/>
<reference evidence="2 3" key="1">
    <citation type="journal article" date="2019" name="Sci. Rep.">
        <title>Nanopore sequencing improves the draft genome of the human pathogenic amoeba Naegleria fowleri.</title>
        <authorList>
            <person name="Liechti N."/>
            <person name="Schurch N."/>
            <person name="Bruggmann R."/>
            <person name="Wittwer M."/>
        </authorList>
    </citation>
    <scope>NUCLEOTIDE SEQUENCE [LARGE SCALE GENOMIC DNA]</scope>
    <source>
        <strain evidence="2 3">ATCC 30894</strain>
    </source>
</reference>
<sequence>MLNALWSLFSSNSYVHSSASSSNTTTKDENSNHLNENLNSTRNFSDQFDYYYNIDDDLIFYKRHGWSDYYNSKLGLIFKYPAWKYSHVEVLPYGDSLASVQLRAGNSITDSNHSSSESTIPNSMITTMFNIEDIQSVINSVNVTKNEKPVIERPSQILTRTNPLNEEEKQSQFIDPSSFGPREYILNSIKKLEQSNCSYKIFFQRPVKVNSRKAYECKLELEMNPAVFQRPSNPKIIEKSERVKVLLYWIVLKCEDTNKFFIFQHMLQDLDVENFDLEFEEQISHIVRSVKIVKSQQTGAFTLYRNDKEISLKLLDESWQGWNISGLGHNFAQTKKSHKKNMSQREEEKIVPLHLKDENVLMYLVSSLTKEKIGKEIAFIQVESQNQQQQYNSEMKLSFEDYIQKTRQTLKEKSNTVIEIKDRIKWKDSECSEGILFAYVSEMDSFPVHLSKLIPTPEDSQEIYNVIECHFKRGSSWYKIFSRSHHSLSLSSFRQSVMEQIKMITFHDSMSSSLKEQSVIHEDNTFLEFESMEHEFSLTLPLLYQISARQSLGNTPVCQFFSRFSMDSALCMFETQVYFERLGPKPKHESLLSNEKEKLKILKQSLLDQMIRNIGKPVPLILEKTIKIEAGIGNEAIHVAFSTPMGSPIHQKNLIHVHTSFLLENPSPLMTSKQSRELVASIQPTEEENMLHVVTIKTTIMDAFYNDFMQQLFENIHRAFKYSKKNY</sequence>
<name>A0A6A5C3D3_NAEFO</name>
<dbReference type="OrthoDB" id="10394645at2759"/>
<organism evidence="2 3">
    <name type="scientific">Naegleria fowleri</name>
    <name type="common">Brain eating amoeba</name>
    <dbReference type="NCBI Taxonomy" id="5763"/>
    <lineage>
        <taxon>Eukaryota</taxon>
        <taxon>Discoba</taxon>
        <taxon>Heterolobosea</taxon>
        <taxon>Tetramitia</taxon>
        <taxon>Eutetramitia</taxon>
        <taxon>Vahlkampfiidae</taxon>
        <taxon>Naegleria</taxon>
    </lineage>
</organism>